<dbReference type="InterPro" id="IPR054720">
    <property type="entry name" value="HpiC1"/>
</dbReference>
<gene>
    <name evidence="3" type="ORF">Q2T41_16850</name>
</gene>
<dbReference type="InterPro" id="IPR044023">
    <property type="entry name" value="Ig_7"/>
</dbReference>
<keyword evidence="4" id="KW-1185">Reference proteome</keyword>
<proteinExistence type="predicted"/>
<dbReference type="Pfam" id="PF19081">
    <property type="entry name" value="Ig_7"/>
    <property type="match status" value="3"/>
</dbReference>
<accession>A0ABT8RTS6</accession>
<evidence type="ECO:0000313" key="3">
    <source>
        <dbReference type="EMBL" id="MDO1514325.1"/>
    </source>
</evidence>
<dbReference type="Pfam" id="PF13585">
    <property type="entry name" value="CHU_C"/>
    <property type="match status" value="1"/>
</dbReference>
<feature type="signal peptide" evidence="1">
    <location>
        <begin position="1"/>
        <end position="23"/>
    </location>
</feature>
<dbReference type="Gene3D" id="4.10.1080.10">
    <property type="entry name" value="TSP type-3 repeat"/>
    <property type="match status" value="1"/>
</dbReference>
<feature type="domain" description="Ig-like" evidence="2">
    <location>
        <begin position="1592"/>
        <end position="1673"/>
    </location>
</feature>
<feature type="chain" id="PRO_5047374311" evidence="1">
    <location>
        <begin position="24"/>
        <end position="2011"/>
    </location>
</feature>
<feature type="domain" description="Ig-like" evidence="2">
    <location>
        <begin position="1113"/>
        <end position="1201"/>
    </location>
</feature>
<evidence type="ECO:0000313" key="4">
    <source>
        <dbReference type="Proteomes" id="UP001168579"/>
    </source>
</evidence>
<organism evidence="3 4">
    <name type="scientific">Maribacter confluentis</name>
    <dbReference type="NCBI Taxonomy" id="1656093"/>
    <lineage>
        <taxon>Bacteria</taxon>
        <taxon>Pseudomonadati</taxon>
        <taxon>Bacteroidota</taxon>
        <taxon>Flavobacteriia</taxon>
        <taxon>Flavobacteriales</taxon>
        <taxon>Flavobacteriaceae</taxon>
        <taxon>Maribacter</taxon>
    </lineage>
</organism>
<dbReference type="EMBL" id="JAUKUC010000001">
    <property type="protein sequence ID" value="MDO1514325.1"/>
    <property type="molecule type" value="Genomic_DNA"/>
</dbReference>
<dbReference type="NCBIfam" id="TIGR04131">
    <property type="entry name" value="Bac_Flav_CTERM"/>
    <property type="match status" value="1"/>
</dbReference>
<evidence type="ECO:0000259" key="2">
    <source>
        <dbReference type="Pfam" id="PF19081"/>
    </source>
</evidence>
<dbReference type="InterPro" id="IPR028974">
    <property type="entry name" value="TSP_type-3_rpt"/>
</dbReference>
<sequence length="2011" mass="213367">MLKRKSFLTILFFIFTISFYAQDMDNDGVLDGVDTCINTVDVTNSDFDGDGIGDVCDLDDDNDGILDSEECEVPIRNAGFENDPSDAIDWEVDSAVGAGIETPSATGAFPYTPEGNQYFFLNNYLTIPAATAITNRPLSVYQETNYILSFYVGDGVGTIDSRNDGISDIEMGYGDDAAAFQPIAGANITVDGASTPEGWNRFEIQFSIPNGSPALNQGILIRVTHTGIGFSDTRAAYDGFELKIDTDGDGAPNCTDLNSDGDANGCFDVVEAGHTDAGGGVIGGLPNVDANGLVTGAGGYTGNKIAVIDDAINTCAPNYNDFDADGVPNDIDLDDDNDGITDQYECEIQIVNSGLELADLPNYPVAGWNDYSSGGTPGIETTLDGTNHFSAAEGTTYAYINGDASIVSRTVSGTYEIGHYDLSISIGDGIEYDNFYRNDGRSIIEIGYHDGNPDNFQPITNGSLTVESSETPNGFWTSFTVNGEVNAGDPALGQVIAVRIEHVSNLALLQLQGNYDNIKIVKDTDGDGVSDCMDYDSDDDGCPDVEEAGYTDIGGGRLGNLPNIDANGLVTGVDGYLGSSYAVVDFVNQCTLLDSDGDGVEDGNFFYYDATNTLQTNIDLDDDNDGLTDIDEGCDLTSNINIRGYYNFEFAPQTFFAPGFPYDNIVNFWNYTGVGGGLHMPNAETYGPTFSPNFVTDGTGLIDIPDDIGNPIGTMFDDTFLFLGGDATITQDLATLAGNANSIIIEEGGYEVTIAVGDGVDQVDSGRNDGISTIQAGYFSGGVYTVIDQLIVGPEDTPNGQWRDFSFSIDPSTAPASIGEHLIIRIIHQANAALNQQQGNYDHIRINKDTDLDGLIDCLDDDSDNDGCPDATEAGFTNDDNDGYVGNGLPTVDGNGLVIGTDGYNPPVNSGLPIITPAEPVIISVGLTDPMTVCEGQDAVFTVTAARAGANPNMEYEWSVSTDTGTTWTIVEDYSIGTNTLTVTGVTAGMDGDLYRVWVRGDDYLCYEESIASLQVTLGPTIPTLTSNTDICEGEDAIFTITGDPDDVVNYSIDGGSTTAVVLDPITGTASITVAAASIDTTLSISSVEDSVNSCLVTLATPITETVTVNTVPTAPINPTDQAACEGSANIAISVELDPLGTGDTIDWFSAPTGGVSLASGLTYTSTETAPNTYTYYAEASSSTTGCTSATRTAVTYTINPSVTADIITVPTNICDSYTLPALSAGNNYYTGTGGTGTILTAGEIITTSQTIYVYTETGTTPNCTDESSFILNIDTTPSLIPVSNTCSTDLLTYEVVFQPLTGTLTTTAGTVVGNDTITDIPAGTDITVTATNNGCATNLDITAPNCNCPTLDEPVNIQDQSNCTGEPTATLSADLPTTGGDTLNWYDVASGGVLLGSGNTFAPTETLAGTYSYFVETFDSVTSCSSIRSEVVLTIIDTPVADSLANPPASCDSYTLPMLNPGNTYYTGPNATGTILNAGDLITSSQTIYIFAESGTNPNCTDENSFDVTINTTPTPILESNTCTADLLNYEVTLQPLTGILTSTAGTVVGNDRIIDIPAGTDIIITVSNNGCFATLPITAPDCTCPTLSTPTNPVNGFNCNGENTASLSVDNPPLNQLVNWYDTEFGGVPLATGNIYTPNETGIGQYIYFAETFDPVTQCSSERISVSLTITEVPTIDNVQNIESCEFYALPSLPDSQSYFTGPNRTGTALNEGDQIISTQTIYIYAEADNNPKCANEASFDVTILNEPILDIPTTLSLCSEETGLIETIYLGEDLGPNYRYDWTPDNDVDNDGVEEAIFAISSAGTYTLEIYEIGSTIECGGFTTYSTTIEEVLQPTTLEVEVTAKSYILDSGNRVRLIVDENPLVFDQFEYSITSAEGPYQESNIFENVDGGIYTGYVRAKSSCEFTVASSPFLIVNYPTFFSPNGDGANETWKPLGVENLNITSQLDIYIYDRHGKLLTKLDPLGPGWDGTYNNSLMTESDYWFKVNLIDEINNEPIEFSGHFSLIR</sequence>
<keyword evidence="1" id="KW-0732">Signal</keyword>
<dbReference type="Pfam" id="PF22825">
    <property type="entry name" value="HpiC1-like"/>
    <property type="match status" value="1"/>
</dbReference>
<dbReference type="Proteomes" id="UP001168579">
    <property type="component" value="Unassembled WGS sequence"/>
</dbReference>
<name>A0ABT8RTS6_9FLAO</name>
<comment type="caution">
    <text evidence="3">The sequence shown here is derived from an EMBL/GenBank/DDBJ whole genome shotgun (WGS) entry which is preliminary data.</text>
</comment>
<reference evidence="3" key="2">
    <citation type="submission" date="2023-06" db="EMBL/GenBank/DDBJ databases">
        <authorList>
            <person name="Lucena T."/>
            <person name="Sun Q."/>
        </authorList>
    </citation>
    <scope>NUCLEOTIDE SEQUENCE</scope>
    <source>
        <strain evidence="3">CECT 8869</strain>
    </source>
</reference>
<feature type="domain" description="Ig-like" evidence="2">
    <location>
        <begin position="1355"/>
        <end position="1436"/>
    </location>
</feature>
<evidence type="ECO:0000256" key="1">
    <source>
        <dbReference type="SAM" id="SignalP"/>
    </source>
</evidence>
<dbReference type="InterPro" id="IPR026341">
    <property type="entry name" value="T9SS_type_B"/>
</dbReference>
<reference evidence="3" key="1">
    <citation type="journal article" date="2014" name="Int. J. Syst. Evol. Microbiol.">
        <title>Complete genome of a new Firmicutes species belonging to the dominant human colonic microbiota ('Ruminococcus bicirculans') reveals two chromosomes and a selective capacity to utilize plant glucans.</title>
        <authorList>
            <consortium name="NISC Comparative Sequencing Program"/>
            <person name="Wegmann U."/>
            <person name="Louis P."/>
            <person name="Goesmann A."/>
            <person name="Henrissat B."/>
            <person name="Duncan S.H."/>
            <person name="Flint H.J."/>
        </authorList>
    </citation>
    <scope>NUCLEOTIDE SEQUENCE</scope>
    <source>
        <strain evidence="3">CECT 8869</strain>
    </source>
</reference>
<dbReference type="RefSeq" id="WP_304437032.1">
    <property type="nucleotide sequence ID" value="NZ_JAUKUC010000001.1"/>
</dbReference>
<dbReference type="SUPFAM" id="SSF103647">
    <property type="entry name" value="TSP type-3 repeat"/>
    <property type="match status" value="1"/>
</dbReference>
<protein>
    <submittedName>
        <fullName evidence="3">T9SS type B sorting domain-containing protein</fullName>
    </submittedName>
</protein>